<protein>
    <submittedName>
        <fullName evidence="1">Uncharacterized protein</fullName>
    </submittedName>
</protein>
<gene>
    <name evidence="1" type="ORF">phi9183_ORF070</name>
</gene>
<proteinExistence type="predicted"/>
<dbReference type="Proteomes" id="UP000516647">
    <property type="component" value="Segment"/>
</dbReference>
<accession>A0A7L7SM85</accession>
<keyword evidence="2" id="KW-1185">Reference proteome</keyword>
<sequence length="76" mass="8755">MNKKQFDSLSQDGRKRFLNNLPEGLTEHERTLYFKEKNVVKILYIQASGYTSETSYNLNGLLIGHEFGGQPRTSNM</sequence>
<dbReference type="EMBL" id="MT939241">
    <property type="protein sequence ID" value="QOC57563.1"/>
    <property type="molecule type" value="Genomic_DNA"/>
</dbReference>
<evidence type="ECO:0000313" key="1">
    <source>
        <dbReference type="EMBL" id="QOC57563.1"/>
    </source>
</evidence>
<evidence type="ECO:0000313" key="2">
    <source>
        <dbReference type="Proteomes" id="UP000516647"/>
    </source>
</evidence>
<name>A0A7L7SM85_9CAUD</name>
<reference evidence="1 2" key="1">
    <citation type="submission" date="2020-08" db="EMBL/GenBank/DDBJ databases">
        <authorList>
            <person name="Canfield G.S."/>
            <person name="Duerkop B.A."/>
        </authorList>
    </citation>
    <scope>NUCLEOTIDE SEQUENCE [LARGE SCALE GENOMIC DNA]</scope>
</reference>
<organism evidence="1 2">
    <name type="scientific">Enterococcus phage 9183</name>
    <dbReference type="NCBI Taxonomy" id="2763102"/>
    <lineage>
        <taxon>Viruses</taxon>
        <taxon>Duplodnaviria</taxon>
        <taxon>Heunggongvirae</taxon>
        <taxon>Uroviricota</taxon>
        <taxon>Caudoviricetes</taxon>
        <taxon>Andrewesvirinae</taxon>
        <taxon>Denvervirus</taxon>
        <taxon>Denvervirus dv9183</taxon>
    </lineage>
</organism>